<feature type="domain" description="NERD" evidence="2">
    <location>
        <begin position="35"/>
        <end position="157"/>
    </location>
</feature>
<accession>A0A9D1H693</accession>
<dbReference type="Pfam" id="PF08378">
    <property type="entry name" value="NERD"/>
    <property type="match status" value="1"/>
</dbReference>
<evidence type="ECO:0000259" key="2">
    <source>
        <dbReference type="Pfam" id="PF08378"/>
    </source>
</evidence>
<evidence type="ECO:0000256" key="1">
    <source>
        <dbReference type="SAM" id="Phobius"/>
    </source>
</evidence>
<sequence length="206" mass="22763">MQTWQIVLIAIGAAIIVITAAVCGVMLYTSQQRKKGELALNKVTAKLNRFAGIRSFKVLSNVTLQTGKKETVQIDRILITFNHVLLFKVCSQFDNIYGDAKDATWVSVRTDKKTNNTLAKSTFDNPFREAQKANDAVRRLLTQHKLGKVQTEFYVVFGDPKANLSIGKGMPVLSSKELGQLLSRSKYSEDGPVDVNEVAKLLSGEA</sequence>
<name>A0A9D1H693_9FIRM</name>
<evidence type="ECO:0000313" key="4">
    <source>
        <dbReference type="Proteomes" id="UP000824160"/>
    </source>
</evidence>
<dbReference type="EMBL" id="DVLW01000008">
    <property type="protein sequence ID" value="HIT93584.1"/>
    <property type="molecule type" value="Genomic_DNA"/>
</dbReference>
<keyword evidence="1" id="KW-1133">Transmembrane helix</keyword>
<protein>
    <submittedName>
        <fullName evidence="3">NERD domain-containing protein</fullName>
    </submittedName>
</protein>
<evidence type="ECO:0000313" key="3">
    <source>
        <dbReference type="EMBL" id="HIT93584.1"/>
    </source>
</evidence>
<comment type="caution">
    <text evidence="3">The sequence shown here is derived from an EMBL/GenBank/DDBJ whole genome shotgun (WGS) entry which is preliminary data.</text>
</comment>
<feature type="transmembrane region" description="Helical" evidence="1">
    <location>
        <begin position="6"/>
        <end position="28"/>
    </location>
</feature>
<keyword evidence="1" id="KW-0472">Membrane</keyword>
<keyword evidence="1" id="KW-0812">Transmembrane</keyword>
<dbReference type="AlphaFoldDB" id="A0A9D1H693"/>
<gene>
    <name evidence="3" type="ORF">IAC43_00195</name>
</gene>
<proteinExistence type="predicted"/>
<reference evidence="3" key="2">
    <citation type="journal article" date="2021" name="PeerJ">
        <title>Extensive microbial diversity within the chicken gut microbiome revealed by metagenomics and culture.</title>
        <authorList>
            <person name="Gilroy R."/>
            <person name="Ravi A."/>
            <person name="Getino M."/>
            <person name="Pursley I."/>
            <person name="Horton D.L."/>
            <person name="Alikhan N.F."/>
            <person name="Baker D."/>
            <person name="Gharbi K."/>
            <person name="Hall N."/>
            <person name="Watson M."/>
            <person name="Adriaenssens E.M."/>
            <person name="Foster-Nyarko E."/>
            <person name="Jarju S."/>
            <person name="Secka A."/>
            <person name="Antonio M."/>
            <person name="Oren A."/>
            <person name="Chaudhuri R.R."/>
            <person name="La Ragione R."/>
            <person name="Hildebrand F."/>
            <person name="Pallen M.J."/>
        </authorList>
    </citation>
    <scope>NUCLEOTIDE SEQUENCE</scope>
    <source>
        <strain evidence="3">ChiBcec7-5410</strain>
    </source>
</reference>
<dbReference type="Proteomes" id="UP000824160">
    <property type="component" value="Unassembled WGS sequence"/>
</dbReference>
<organism evidence="3 4">
    <name type="scientific">Candidatus Faecivivens stercoripullorum</name>
    <dbReference type="NCBI Taxonomy" id="2840805"/>
    <lineage>
        <taxon>Bacteria</taxon>
        <taxon>Bacillati</taxon>
        <taxon>Bacillota</taxon>
        <taxon>Clostridia</taxon>
        <taxon>Eubacteriales</taxon>
        <taxon>Oscillospiraceae</taxon>
        <taxon>Oscillospiraceae incertae sedis</taxon>
        <taxon>Candidatus Faecivivens</taxon>
    </lineage>
</organism>
<dbReference type="InterPro" id="IPR011528">
    <property type="entry name" value="NERD"/>
</dbReference>
<reference evidence="3" key="1">
    <citation type="submission" date="2020-10" db="EMBL/GenBank/DDBJ databases">
        <authorList>
            <person name="Gilroy R."/>
        </authorList>
    </citation>
    <scope>NUCLEOTIDE SEQUENCE</scope>
    <source>
        <strain evidence="3">ChiBcec7-5410</strain>
    </source>
</reference>